<dbReference type="RefSeq" id="WP_090217159.1">
    <property type="nucleotide sequence ID" value="NZ_FOYO01000001.1"/>
</dbReference>
<dbReference type="PANTHER" id="PTHR43094">
    <property type="entry name" value="AMINOTRANSFERASE"/>
    <property type="match status" value="1"/>
</dbReference>
<dbReference type="GO" id="GO:0008483">
    <property type="term" value="F:transaminase activity"/>
    <property type="evidence" value="ECO:0007669"/>
    <property type="project" value="UniProtKB-KW"/>
</dbReference>
<dbReference type="STRING" id="670154.SAMN04488002_2457"/>
<dbReference type="NCBIfam" id="NF005447">
    <property type="entry name" value="PRK07036.1"/>
    <property type="match status" value="1"/>
</dbReference>
<gene>
    <name evidence="7" type="ORF">SAMN04488002_2457</name>
</gene>
<evidence type="ECO:0000256" key="5">
    <source>
        <dbReference type="ARBA" id="ARBA00022898"/>
    </source>
</evidence>
<dbReference type="GO" id="GO:0005829">
    <property type="term" value="C:cytosol"/>
    <property type="evidence" value="ECO:0007669"/>
    <property type="project" value="TreeGrafter"/>
</dbReference>
<dbReference type="InterPro" id="IPR015421">
    <property type="entry name" value="PyrdxlP-dep_Trfase_major"/>
</dbReference>
<protein>
    <submittedName>
        <fullName evidence="7">Adenosylmethionine-8-amino-7-oxononanoate aminotransferase</fullName>
    </submittedName>
</protein>
<keyword evidence="4 7" id="KW-0808">Transferase</keyword>
<reference evidence="8" key="1">
    <citation type="submission" date="2016-10" db="EMBL/GenBank/DDBJ databases">
        <authorList>
            <person name="Varghese N."/>
            <person name="Submissions S."/>
        </authorList>
    </citation>
    <scope>NUCLEOTIDE SEQUENCE [LARGE SCALE GENOMIC DNA]</scope>
    <source>
        <strain evidence="8">DSM 26921</strain>
    </source>
</reference>
<comment type="similarity">
    <text evidence="2 6">Belongs to the class-III pyridoxal-phosphate-dependent aminotransferase family.</text>
</comment>
<evidence type="ECO:0000256" key="2">
    <source>
        <dbReference type="ARBA" id="ARBA00008954"/>
    </source>
</evidence>
<dbReference type="Gene3D" id="3.40.640.10">
    <property type="entry name" value="Type I PLP-dependent aspartate aminotransferase-like (Major domain)"/>
    <property type="match status" value="1"/>
</dbReference>
<dbReference type="InterPro" id="IPR015422">
    <property type="entry name" value="PyrdxlP-dep_Trfase_small"/>
</dbReference>
<dbReference type="CDD" id="cd00610">
    <property type="entry name" value="OAT_like"/>
    <property type="match status" value="1"/>
</dbReference>
<evidence type="ECO:0000256" key="1">
    <source>
        <dbReference type="ARBA" id="ARBA00001933"/>
    </source>
</evidence>
<evidence type="ECO:0000256" key="6">
    <source>
        <dbReference type="RuleBase" id="RU003560"/>
    </source>
</evidence>
<dbReference type="OrthoDB" id="9801834at2"/>
<evidence type="ECO:0000256" key="3">
    <source>
        <dbReference type="ARBA" id="ARBA00022576"/>
    </source>
</evidence>
<dbReference type="InterPro" id="IPR005814">
    <property type="entry name" value="Aminotrans_3"/>
</dbReference>
<dbReference type="InterPro" id="IPR015424">
    <property type="entry name" value="PyrdxlP-dep_Trfase"/>
</dbReference>
<dbReference type="InterPro" id="IPR049704">
    <property type="entry name" value="Aminotrans_3_PPA_site"/>
</dbReference>
<organism evidence="7 8">
    <name type="scientific">Litoreibacter janthinus</name>
    <dbReference type="NCBI Taxonomy" id="670154"/>
    <lineage>
        <taxon>Bacteria</taxon>
        <taxon>Pseudomonadati</taxon>
        <taxon>Pseudomonadota</taxon>
        <taxon>Alphaproteobacteria</taxon>
        <taxon>Rhodobacterales</taxon>
        <taxon>Roseobacteraceae</taxon>
        <taxon>Litoreibacter</taxon>
    </lineage>
</organism>
<name>A0A1I6H3W6_9RHOB</name>
<dbReference type="PANTHER" id="PTHR43094:SF1">
    <property type="entry name" value="AMINOTRANSFERASE CLASS-III"/>
    <property type="match status" value="1"/>
</dbReference>
<evidence type="ECO:0000313" key="7">
    <source>
        <dbReference type="EMBL" id="SFR49001.1"/>
    </source>
</evidence>
<dbReference type="SUPFAM" id="SSF53383">
    <property type="entry name" value="PLP-dependent transferases"/>
    <property type="match status" value="1"/>
</dbReference>
<keyword evidence="5 6" id="KW-0663">Pyridoxal phosphate</keyword>
<dbReference type="AlphaFoldDB" id="A0A1I6H3W6"/>
<dbReference type="PIRSF" id="PIRSF000521">
    <property type="entry name" value="Transaminase_4ab_Lys_Orn"/>
    <property type="match status" value="1"/>
</dbReference>
<evidence type="ECO:0000313" key="8">
    <source>
        <dbReference type="Proteomes" id="UP000199658"/>
    </source>
</evidence>
<proteinExistence type="inferred from homology"/>
<comment type="cofactor">
    <cofactor evidence="1">
        <name>pyridoxal 5'-phosphate</name>
        <dbReference type="ChEBI" id="CHEBI:597326"/>
    </cofactor>
</comment>
<dbReference type="PROSITE" id="PS00600">
    <property type="entry name" value="AA_TRANSFER_CLASS_3"/>
    <property type="match status" value="1"/>
</dbReference>
<dbReference type="Pfam" id="PF00202">
    <property type="entry name" value="Aminotran_3"/>
    <property type="match status" value="1"/>
</dbReference>
<dbReference type="FunFam" id="3.40.640.10:FF:000014">
    <property type="entry name" value="Adenosylmethionine-8-amino-7-oxononanoate aminotransferase, probable"/>
    <property type="match status" value="1"/>
</dbReference>
<evidence type="ECO:0000256" key="4">
    <source>
        <dbReference type="ARBA" id="ARBA00022679"/>
    </source>
</evidence>
<accession>A0A1I6H3W6</accession>
<dbReference type="GO" id="GO:0030170">
    <property type="term" value="F:pyridoxal phosphate binding"/>
    <property type="evidence" value="ECO:0007669"/>
    <property type="project" value="InterPro"/>
</dbReference>
<keyword evidence="3 7" id="KW-0032">Aminotransferase</keyword>
<sequence length="460" mass="50100">MTTDTNLDIAALDTAHSLHPWTHFESFVRDGPLVIERGSGCSLWDTDGREYLDAVGGLWCTNIGLGRREMGEVIAAQAEKLAFCNTFVDMTNGPAALLSAKLADLAPGDLNHVHLTTGGSTAVDSAYRMVAYYQRCAGRPEKTQVIARDSSYHGSTYATISIGKRAGDKMPEFEYATKGIHHISAPDCYRAIGERSEAEFCDDLVGEFEAKIAEIGPEKIGGFFAEPIQASGGVVVPPKDYLKRIAAVCHKHDILFIADEVVTGFGRLGHWFASWDEFGAQPDIICCAKGLSSGYQPIGAMIFSDRIWDAMQGDRWYASGFTYAGHPVACAASLKNIEIIEREDLLSHATDVGQYFEDRLSVLEGLPLIGDVRGRKLMLCVESVADKTTKTLLPDHLDVGKRIADAAEARGLMVRPMGHLNVMSPPLVITKSQIDFIAETLEASVKEVTDQLVRNGERIG</sequence>
<keyword evidence="8" id="KW-1185">Reference proteome</keyword>
<dbReference type="Proteomes" id="UP000199658">
    <property type="component" value="Unassembled WGS sequence"/>
</dbReference>
<dbReference type="EMBL" id="FOYO01000001">
    <property type="protein sequence ID" value="SFR49001.1"/>
    <property type="molecule type" value="Genomic_DNA"/>
</dbReference>
<dbReference type="Gene3D" id="3.90.1150.10">
    <property type="entry name" value="Aspartate Aminotransferase, domain 1"/>
    <property type="match status" value="1"/>
</dbReference>